<dbReference type="CDD" id="cd02440">
    <property type="entry name" value="AdoMet_MTases"/>
    <property type="match status" value="1"/>
</dbReference>
<sequence length="186" mass="20696">MRVISGNYRGRKLKSLAGDNTRPTSDKVKESIFNMIGPYFDGGKVLDLFAGSGGLAIEAISRGMDKAVCVDRNYQALKVIKENIQLTKEPEKFEVIKGEAKQVLNRLGVEGHRFDLVFLDPPYAQQSVVEDLEKLLSADMIAPDGLIVCETDKKFELPETIGTLEQTRRQVYGLAAITIYRNEVAE</sequence>
<dbReference type="InterPro" id="IPR002052">
    <property type="entry name" value="DNA_methylase_N6_adenine_CS"/>
</dbReference>
<comment type="caution">
    <text evidence="3">The sequence shown here is derived from an EMBL/GenBank/DDBJ whole genome shotgun (WGS) entry which is preliminary data.</text>
</comment>
<dbReference type="Gene3D" id="3.40.50.150">
    <property type="entry name" value="Vaccinia Virus protein VP39"/>
    <property type="match status" value="1"/>
</dbReference>
<accession>A0A917JFW2</accession>
<keyword evidence="1 3" id="KW-0489">Methyltransferase</keyword>
<dbReference type="GO" id="GO:0031167">
    <property type="term" value="P:rRNA methylation"/>
    <property type="evidence" value="ECO:0007669"/>
    <property type="project" value="InterPro"/>
</dbReference>
<dbReference type="GO" id="GO:0008168">
    <property type="term" value="F:methyltransferase activity"/>
    <property type="evidence" value="ECO:0007669"/>
    <property type="project" value="UniProtKB-KW"/>
</dbReference>
<evidence type="ECO:0000256" key="1">
    <source>
        <dbReference type="ARBA" id="ARBA00022603"/>
    </source>
</evidence>
<dbReference type="RefSeq" id="WP_188367879.1">
    <property type="nucleotide sequence ID" value="NZ_BMDT01000007.1"/>
</dbReference>
<name>A0A917JFW2_9ENTE</name>
<dbReference type="InterPro" id="IPR004398">
    <property type="entry name" value="RNA_MeTrfase_RsmD"/>
</dbReference>
<reference evidence="3" key="2">
    <citation type="submission" date="2020-09" db="EMBL/GenBank/DDBJ databases">
        <authorList>
            <person name="Sun Q."/>
            <person name="Sedlacek I."/>
        </authorList>
    </citation>
    <scope>NUCLEOTIDE SEQUENCE</scope>
    <source>
        <strain evidence="3">CCM 8433</strain>
    </source>
</reference>
<dbReference type="InterPro" id="IPR029063">
    <property type="entry name" value="SAM-dependent_MTases_sf"/>
</dbReference>
<dbReference type="EMBL" id="BMDT01000007">
    <property type="protein sequence ID" value="GGI66046.1"/>
    <property type="molecule type" value="Genomic_DNA"/>
</dbReference>
<evidence type="ECO:0000256" key="2">
    <source>
        <dbReference type="ARBA" id="ARBA00022679"/>
    </source>
</evidence>
<reference evidence="3" key="1">
    <citation type="journal article" date="2014" name="Int. J. Syst. Evol. Microbiol.">
        <title>Complete genome sequence of Corynebacterium casei LMG S-19264T (=DSM 44701T), isolated from a smear-ripened cheese.</title>
        <authorList>
            <consortium name="US DOE Joint Genome Institute (JGI-PGF)"/>
            <person name="Walter F."/>
            <person name="Albersmeier A."/>
            <person name="Kalinowski J."/>
            <person name="Ruckert C."/>
        </authorList>
    </citation>
    <scope>NUCLEOTIDE SEQUENCE</scope>
    <source>
        <strain evidence="3">CCM 8433</strain>
    </source>
</reference>
<protein>
    <submittedName>
        <fullName evidence="3">Methylase</fullName>
    </submittedName>
</protein>
<dbReference type="PANTHER" id="PTHR43542">
    <property type="entry name" value="METHYLTRANSFERASE"/>
    <property type="match status" value="1"/>
</dbReference>
<dbReference type="PROSITE" id="PS00092">
    <property type="entry name" value="N6_MTASE"/>
    <property type="match status" value="1"/>
</dbReference>
<evidence type="ECO:0000313" key="3">
    <source>
        <dbReference type="EMBL" id="GGI66046.1"/>
    </source>
</evidence>
<proteinExistence type="predicted"/>
<dbReference type="AlphaFoldDB" id="A0A917JFW2"/>
<dbReference type="PIRSF" id="PIRSF004553">
    <property type="entry name" value="CHP00095"/>
    <property type="match status" value="1"/>
</dbReference>
<dbReference type="Proteomes" id="UP000622610">
    <property type="component" value="Unassembled WGS sequence"/>
</dbReference>
<gene>
    <name evidence="3" type="ORF">GCM10011482_17000</name>
</gene>
<organism evidence="3 4">
    <name type="scientific">Enterococcus alcedinis</name>
    <dbReference type="NCBI Taxonomy" id="1274384"/>
    <lineage>
        <taxon>Bacteria</taxon>
        <taxon>Bacillati</taxon>
        <taxon>Bacillota</taxon>
        <taxon>Bacilli</taxon>
        <taxon>Lactobacillales</taxon>
        <taxon>Enterococcaceae</taxon>
        <taxon>Enterococcus</taxon>
    </lineage>
</organism>
<dbReference type="Pfam" id="PF03602">
    <property type="entry name" value="Cons_hypoth95"/>
    <property type="match status" value="1"/>
</dbReference>
<dbReference type="SUPFAM" id="SSF53335">
    <property type="entry name" value="S-adenosyl-L-methionine-dependent methyltransferases"/>
    <property type="match status" value="1"/>
</dbReference>
<keyword evidence="4" id="KW-1185">Reference proteome</keyword>
<dbReference type="GO" id="GO:0003676">
    <property type="term" value="F:nucleic acid binding"/>
    <property type="evidence" value="ECO:0007669"/>
    <property type="project" value="InterPro"/>
</dbReference>
<keyword evidence="2" id="KW-0808">Transferase</keyword>
<dbReference type="PANTHER" id="PTHR43542:SF1">
    <property type="entry name" value="METHYLTRANSFERASE"/>
    <property type="match status" value="1"/>
</dbReference>
<evidence type="ECO:0000313" key="4">
    <source>
        <dbReference type="Proteomes" id="UP000622610"/>
    </source>
</evidence>
<dbReference type="NCBIfam" id="TIGR00095">
    <property type="entry name" value="16S rRNA (guanine(966)-N(2))-methyltransferase RsmD"/>
    <property type="match status" value="1"/>
</dbReference>